<protein>
    <recommendedName>
        <fullName evidence="1">Alkyl sulfatase dimerisation domain-containing protein</fullName>
    </recommendedName>
</protein>
<dbReference type="Pfam" id="PF14863">
    <property type="entry name" value="Alkyl_sulf_dimr"/>
    <property type="match status" value="1"/>
</dbReference>
<dbReference type="InterPro" id="IPR036866">
    <property type="entry name" value="RibonucZ/Hydroxyglut_hydro"/>
</dbReference>
<accession>A0A1V6USW8</accession>
<dbReference type="InterPro" id="IPR038536">
    <property type="entry name" value="Alkyl/aryl-sulf_dimr_sf"/>
</dbReference>
<dbReference type="Gene3D" id="1.25.40.880">
    <property type="entry name" value="Alkyl sulfatase, dimerisation domain"/>
    <property type="match status" value="1"/>
</dbReference>
<dbReference type="InterPro" id="IPR029228">
    <property type="entry name" value="Alkyl_sulf_dimr"/>
</dbReference>
<reference evidence="3" key="1">
    <citation type="journal article" date="2017" name="Nat. Microbiol.">
        <title>Global analysis of biosynthetic gene clusters reveals vast potential of secondary metabolite production in Penicillium species.</title>
        <authorList>
            <person name="Nielsen J.C."/>
            <person name="Grijseels S."/>
            <person name="Prigent S."/>
            <person name="Ji B."/>
            <person name="Dainat J."/>
            <person name="Nielsen K.F."/>
            <person name="Frisvad J.C."/>
            <person name="Workman M."/>
            <person name="Nielsen J."/>
        </authorList>
    </citation>
    <scope>NUCLEOTIDE SEQUENCE [LARGE SCALE GENOMIC DNA]</scope>
    <source>
        <strain evidence="3">IBT 13039</strain>
    </source>
</reference>
<dbReference type="SUPFAM" id="SSF56281">
    <property type="entry name" value="Metallo-hydrolase/oxidoreductase"/>
    <property type="match status" value="1"/>
</dbReference>
<dbReference type="EMBL" id="MOOB01000728">
    <property type="protein sequence ID" value="OQE41544.1"/>
    <property type="molecule type" value="Genomic_DNA"/>
</dbReference>
<feature type="non-terminal residue" evidence="2">
    <location>
        <position position="121"/>
    </location>
</feature>
<dbReference type="InterPro" id="IPR052195">
    <property type="entry name" value="Bact_Alkyl/Aryl-Sulfatase"/>
</dbReference>
<keyword evidence="3" id="KW-1185">Reference proteome</keyword>
<dbReference type="AlphaFoldDB" id="A0A1V6USW8"/>
<gene>
    <name evidence="2" type="ORF">PENNAL_c0728G11219</name>
</gene>
<sequence>HFGANSDGAAWFLIYTSLISQHGLVNHNVKAVYDKYMGWFDRNTAYLWPLAPVNKATEFVKCMGGSQSVLDKARKYHTDKNFRFAATILDKLVFATQSNPGEKDEEIAKQVKEDLAGPKKA</sequence>
<dbReference type="PANTHER" id="PTHR43223">
    <property type="entry name" value="ALKYL/ARYL-SULFATASE"/>
    <property type="match status" value="1"/>
</dbReference>
<organism evidence="2 3">
    <name type="scientific">Penicillium nalgiovense</name>
    <dbReference type="NCBI Taxonomy" id="60175"/>
    <lineage>
        <taxon>Eukaryota</taxon>
        <taxon>Fungi</taxon>
        <taxon>Dikarya</taxon>
        <taxon>Ascomycota</taxon>
        <taxon>Pezizomycotina</taxon>
        <taxon>Eurotiomycetes</taxon>
        <taxon>Eurotiomycetidae</taxon>
        <taxon>Eurotiales</taxon>
        <taxon>Aspergillaceae</taxon>
        <taxon>Penicillium</taxon>
    </lineage>
</organism>
<evidence type="ECO:0000313" key="3">
    <source>
        <dbReference type="Proteomes" id="UP000191691"/>
    </source>
</evidence>
<feature type="domain" description="Alkyl sulfatase dimerisation" evidence="1">
    <location>
        <begin position="20"/>
        <end position="104"/>
    </location>
</feature>
<evidence type="ECO:0000313" key="2">
    <source>
        <dbReference type="EMBL" id="OQE41544.1"/>
    </source>
</evidence>
<comment type="caution">
    <text evidence="2">The sequence shown here is derived from an EMBL/GenBank/DDBJ whole genome shotgun (WGS) entry which is preliminary data.</text>
</comment>
<dbReference type="GO" id="GO:0046983">
    <property type="term" value="F:protein dimerization activity"/>
    <property type="evidence" value="ECO:0007669"/>
    <property type="project" value="InterPro"/>
</dbReference>
<feature type="non-terminal residue" evidence="2">
    <location>
        <position position="1"/>
    </location>
</feature>
<dbReference type="PANTHER" id="PTHR43223:SF2">
    <property type="entry name" value="METALLO-BETA-LACTAMASE DOMAIN-CONTAINING PROTEIN"/>
    <property type="match status" value="1"/>
</dbReference>
<name>A0A1V6USW8_PENNA</name>
<evidence type="ECO:0000259" key="1">
    <source>
        <dbReference type="Pfam" id="PF14863"/>
    </source>
</evidence>
<dbReference type="Proteomes" id="UP000191691">
    <property type="component" value="Unassembled WGS sequence"/>
</dbReference>
<proteinExistence type="predicted"/>